<reference evidence="1 2" key="1">
    <citation type="journal article" date="2023" name="Mol. Biol. Evol.">
        <title>Genomics of Secondarily Temperate Adaptation in the Only Non-Antarctic Icefish.</title>
        <authorList>
            <person name="Rivera-Colon A.G."/>
            <person name="Rayamajhi N."/>
            <person name="Minhas B.F."/>
            <person name="Madrigal G."/>
            <person name="Bilyk K.T."/>
            <person name="Yoon V."/>
            <person name="Hune M."/>
            <person name="Gregory S."/>
            <person name="Cheng C.H.C."/>
            <person name="Catchen J.M."/>
        </authorList>
    </citation>
    <scope>NUCLEOTIDE SEQUENCE [LARGE SCALE GENOMIC DNA]</scope>
    <source>
        <strain evidence="1">JC2023a</strain>
    </source>
</reference>
<protein>
    <submittedName>
        <fullName evidence="1">Uncharacterized protein</fullName>
    </submittedName>
</protein>
<organism evidence="1 2">
    <name type="scientific">Champsocephalus esox</name>
    <name type="common">pike icefish</name>
    <dbReference type="NCBI Taxonomy" id="159716"/>
    <lineage>
        <taxon>Eukaryota</taxon>
        <taxon>Metazoa</taxon>
        <taxon>Chordata</taxon>
        <taxon>Craniata</taxon>
        <taxon>Vertebrata</taxon>
        <taxon>Euteleostomi</taxon>
        <taxon>Actinopterygii</taxon>
        <taxon>Neopterygii</taxon>
        <taxon>Teleostei</taxon>
        <taxon>Neoteleostei</taxon>
        <taxon>Acanthomorphata</taxon>
        <taxon>Eupercaria</taxon>
        <taxon>Perciformes</taxon>
        <taxon>Notothenioidei</taxon>
        <taxon>Channichthyidae</taxon>
        <taxon>Champsocephalus</taxon>
    </lineage>
</organism>
<dbReference type="AlphaFoldDB" id="A0AAN8B6Q2"/>
<evidence type="ECO:0000313" key="1">
    <source>
        <dbReference type="EMBL" id="KAK5879520.1"/>
    </source>
</evidence>
<gene>
    <name evidence="1" type="ORF">CesoFtcFv8_022628</name>
</gene>
<evidence type="ECO:0000313" key="2">
    <source>
        <dbReference type="Proteomes" id="UP001335648"/>
    </source>
</evidence>
<sequence length="78" mass="9208">MTRRETHQIHYLTYSPLTPAITRRETHQIHYLTYSPLTPAITRRETHQIHYLTSLHSTNTCHHTERDAPDSLPNPTLH</sequence>
<proteinExistence type="predicted"/>
<accession>A0AAN8B6Q2</accession>
<dbReference type="EMBL" id="JAULUE010002064">
    <property type="protein sequence ID" value="KAK5879520.1"/>
    <property type="molecule type" value="Genomic_DNA"/>
</dbReference>
<dbReference type="Proteomes" id="UP001335648">
    <property type="component" value="Unassembled WGS sequence"/>
</dbReference>
<keyword evidence="2" id="KW-1185">Reference proteome</keyword>
<comment type="caution">
    <text evidence="1">The sequence shown here is derived from an EMBL/GenBank/DDBJ whole genome shotgun (WGS) entry which is preliminary data.</text>
</comment>
<name>A0AAN8B6Q2_9TELE</name>